<accession>A0A8D6PTA5</accession>
<dbReference type="AlphaFoldDB" id="A0A8D6PTA5"/>
<keyword evidence="1" id="KW-0812">Transmembrane</keyword>
<keyword evidence="3" id="KW-1185">Reference proteome</keyword>
<organism evidence="2 3">
    <name type="scientific">Methanocaldococcus lauensis</name>
    <dbReference type="NCBI Taxonomy" id="2546128"/>
    <lineage>
        <taxon>Archaea</taxon>
        <taxon>Methanobacteriati</taxon>
        <taxon>Methanobacteriota</taxon>
        <taxon>Methanomada group</taxon>
        <taxon>Methanococci</taxon>
        <taxon>Methanococcales</taxon>
        <taxon>Methanocaldococcaceae</taxon>
        <taxon>Methanocaldococcus</taxon>
    </lineage>
</organism>
<protein>
    <submittedName>
        <fullName evidence="2">Uncharacterized protein</fullName>
    </submittedName>
</protein>
<name>A0A8D6PTA5_9EURY</name>
<dbReference type="EMBL" id="LR792632">
    <property type="protein sequence ID" value="CAB3289851.1"/>
    <property type="molecule type" value="Genomic_DNA"/>
</dbReference>
<gene>
    <name evidence="2" type="ORF">MLAUSG7_1454</name>
</gene>
<dbReference type="Proteomes" id="UP000679213">
    <property type="component" value="Chromosome I"/>
</dbReference>
<evidence type="ECO:0000313" key="2">
    <source>
        <dbReference type="EMBL" id="CAB3289851.1"/>
    </source>
</evidence>
<evidence type="ECO:0000313" key="3">
    <source>
        <dbReference type="Proteomes" id="UP000679213"/>
    </source>
</evidence>
<dbReference type="GeneID" id="65884237"/>
<proteinExistence type="predicted"/>
<evidence type="ECO:0000256" key="1">
    <source>
        <dbReference type="SAM" id="Phobius"/>
    </source>
</evidence>
<keyword evidence="1" id="KW-0472">Membrane</keyword>
<feature type="transmembrane region" description="Helical" evidence="1">
    <location>
        <begin position="7"/>
        <end position="28"/>
    </location>
</feature>
<sequence length="343" mass="40352">MKINNKILFFITLFILMALTFILVIQLIPVDRGVPAISYTHFKVEYQHLDNNGCLISYIIYNPYNFSKKSPMLGEIPEEILNNTEIIIVDYRLLPTTVKEYAPKNYKFSKVNWNKDMINLSNGIIEVIDIPLEPKAYTIFPMYCLFKNPPVYPYGKLIKANISKIGNNTYELEYNVEPNWTLNYVIILVPQKVGYDEEYKMAVIEYKNNISKEIEKIKEKYGLFIFENETDELFNVLSKYYDVKHPENYTIEQKANGNLIISKDFLGYYPEYYGYYTNGKYYEIVLKKTSGKLIFYSTGKPIVIINIKLSKHYVNKLYFENKITEVNQEIVISYENLNIVLVF</sequence>
<reference evidence="2 3" key="1">
    <citation type="submission" date="2020-04" db="EMBL/GenBank/DDBJ databases">
        <authorList>
            <consortium name="Genoscope - CEA"/>
            <person name="William W."/>
        </authorList>
    </citation>
    <scope>NUCLEOTIDE SEQUENCE [LARGE SCALE GENOMIC DNA]</scope>
    <source>
        <strain evidence="2 3">SG7</strain>
    </source>
</reference>
<dbReference type="RefSeq" id="WP_214399778.1">
    <property type="nucleotide sequence ID" value="NZ_LR792632.1"/>
</dbReference>
<dbReference type="KEGG" id="mesg:MLAUSG7_1454"/>
<keyword evidence="1" id="KW-1133">Transmembrane helix</keyword>